<proteinExistence type="predicted"/>
<evidence type="ECO:0000313" key="2">
    <source>
        <dbReference type="EMBL" id="GAA1500611.1"/>
    </source>
</evidence>
<dbReference type="EMBL" id="BAAAQD010000001">
    <property type="protein sequence ID" value="GAA1500611.1"/>
    <property type="molecule type" value="Genomic_DNA"/>
</dbReference>
<organism evidence="2 3">
    <name type="scientific">Dactylosporangium maewongense</name>
    <dbReference type="NCBI Taxonomy" id="634393"/>
    <lineage>
        <taxon>Bacteria</taxon>
        <taxon>Bacillati</taxon>
        <taxon>Actinomycetota</taxon>
        <taxon>Actinomycetes</taxon>
        <taxon>Micromonosporales</taxon>
        <taxon>Micromonosporaceae</taxon>
        <taxon>Dactylosporangium</taxon>
    </lineage>
</organism>
<accession>A0ABN1ZLL3</accession>
<dbReference type="RefSeq" id="WP_344499368.1">
    <property type="nucleotide sequence ID" value="NZ_BAAAQD010000001.1"/>
</dbReference>
<dbReference type="PANTHER" id="PTHR46504">
    <property type="entry name" value="TRNASE Z TRZ1"/>
    <property type="match status" value="1"/>
</dbReference>
<dbReference type="InterPro" id="IPR036866">
    <property type="entry name" value="RibonucZ/Hydroxyglut_hydro"/>
</dbReference>
<dbReference type="Gene3D" id="3.60.15.10">
    <property type="entry name" value="Ribonuclease Z/Hydroxyacylglutathione hydrolase-like"/>
    <property type="match status" value="1"/>
</dbReference>
<feature type="domain" description="Metallo-beta-lactamase" evidence="1">
    <location>
        <begin position="59"/>
        <end position="159"/>
    </location>
</feature>
<reference evidence="2 3" key="1">
    <citation type="journal article" date="2019" name="Int. J. Syst. Evol. Microbiol.">
        <title>The Global Catalogue of Microorganisms (GCM) 10K type strain sequencing project: providing services to taxonomists for standard genome sequencing and annotation.</title>
        <authorList>
            <consortium name="The Broad Institute Genomics Platform"/>
            <consortium name="The Broad Institute Genome Sequencing Center for Infectious Disease"/>
            <person name="Wu L."/>
            <person name="Ma J."/>
        </authorList>
    </citation>
    <scope>NUCLEOTIDE SEQUENCE [LARGE SCALE GENOMIC DNA]</scope>
    <source>
        <strain evidence="2 3">JCM 15933</strain>
    </source>
</reference>
<dbReference type="PANTHER" id="PTHR46504:SF2">
    <property type="entry name" value="TRNASE Z TRZ1"/>
    <property type="match status" value="1"/>
</dbReference>
<evidence type="ECO:0000313" key="3">
    <source>
        <dbReference type="Proteomes" id="UP001501470"/>
    </source>
</evidence>
<name>A0ABN1ZLL3_9ACTN</name>
<evidence type="ECO:0000259" key="1">
    <source>
        <dbReference type="Pfam" id="PF12706"/>
    </source>
</evidence>
<sequence>MPHAELLDRGHPFRQWKSWAIPGAGITMSGYSRSNDKTFFLLPELKTGVDCGLVEGWQPDTVFLTHTHMDHSKDLDYVAVKETGVDIYLPAAAVPYAEGYIRATSELNHNAAYDPSLAPAARLHGVRGGDEFSIGKRGAHRVRVVDCEHKVPCVGFAISSVKRAIKPEFEALKADGRLLAAKRREGVEIDHEVVTPLVAFLGDTRPDVFTRSPWLLDHPVVVTECTFLGDDQLERARRIGHTVWSELRPVVEANPATTFVLTHFSLRHTDPEIVAFFDKQGLPNVLAWAHPASRLPESYQ</sequence>
<dbReference type="Pfam" id="PF12706">
    <property type="entry name" value="Lactamase_B_2"/>
    <property type="match status" value="1"/>
</dbReference>
<dbReference type="InterPro" id="IPR001279">
    <property type="entry name" value="Metallo-B-lactamas"/>
</dbReference>
<dbReference type="Proteomes" id="UP001501470">
    <property type="component" value="Unassembled WGS sequence"/>
</dbReference>
<comment type="caution">
    <text evidence="2">The sequence shown here is derived from an EMBL/GenBank/DDBJ whole genome shotgun (WGS) entry which is preliminary data.</text>
</comment>
<protein>
    <recommendedName>
        <fullName evidence="1">Metallo-beta-lactamase domain-containing protein</fullName>
    </recommendedName>
</protein>
<dbReference type="SUPFAM" id="SSF56281">
    <property type="entry name" value="Metallo-hydrolase/oxidoreductase"/>
    <property type="match status" value="1"/>
</dbReference>
<gene>
    <name evidence="2" type="ORF">GCM10009827_006920</name>
</gene>
<keyword evidence="3" id="KW-1185">Reference proteome</keyword>